<name>A0A2Z4PX21_9GAMM</name>
<accession>A0A2Z4PX21</accession>
<protein>
    <submittedName>
        <fullName evidence="1">Uncharacterized protein</fullName>
    </submittedName>
</protein>
<dbReference type="RefSeq" id="WP_112140196.1">
    <property type="nucleotide sequence ID" value="NZ_CP016181.1"/>
</dbReference>
<dbReference type="AlphaFoldDB" id="A0A2Z4PX21"/>
<organism evidence="1 2">
    <name type="scientific">Marinomonas primoryensis</name>
    <dbReference type="NCBI Taxonomy" id="178399"/>
    <lineage>
        <taxon>Bacteria</taxon>
        <taxon>Pseudomonadati</taxon>
        <taxon>Pseudomonadota</taxon>
        <taxon>Gammaproteobacteria</taxon>
        <taxon>Oceanospirillales</taxon>
        <taxon>Oceanospirillaceae</taxon>
        <taxon>Marinomonas</taxon>
    </lineage>
</organism>
<reference evidence="1 2" key="1">
    <citation type="submission" date="2016-06" db="EMBL/GenBank/DDBJ databases">
        <title>The sequenced genome of the ice-adhering bacterium Marinomonas primoryensis, from Antarctica.</title>
        <authorList>
            <person name="Graham L."/>
            <person name="Vance T.D.R."/>
            <person name="Davies P.L."/>
        </authorList>
    </citation>
    <scope>NUCLEOTIDE SEQUENCE [LARGE SCALE GENOMIC DNA]</scope>
    <source>
        <strain evidence="1 2">AceL</strain>
    </source>
</reference>
<sequence length="100" mass="11371">MIHHSIPIQYCFSADFENYKECIINYKNVSVLYYQFFTSRSDKTVVIADGCADIQFCCDEEEWSSILWGSVLSPQNIHFKSGKTYCGGNCKTAVMTSILS</sequence>
<proteinExistence type="predicted"/>
<dbReference type="Proteomes" id="UP000249898">
    <property type="component" value="Chromosome"/>
</dbReference>
<evidence type="ECO:0000313" key="1">
    <source>
        <dbReference type="EMBL" id="AWY01594.1"/>
    </source>
</evidence>
<evidence type="ECO:0000313" key="2">
    <source>
        <dbReference type="Proteomes" id="UP000249898"/>
    </source>
</evidence>
<dbReference type="OrthoDB" id="9809338at2"/>
<gene>
    <name evidence="1" type="ORF">A8139_17700</name>
</gene>
<dbReference type="EMBL" id="CP016181">
    <property type="protein sequence ID" value="AWY01594.1"/>
    <property type="molecule type" value="Genomic_DNA"/>
</dbReference>